<gene>
    <name evidence="2" type="ORF">CISIN_1g034749mg</name>
</gene>
<proteinExistence type="predicted"/>
<feature type="transmembrane region" description="Helical" evidence="1">
    <location>
        <begin position="6"/>
        <end position="30"/>
    </location>
</feature>
<evidence type="ECO:0000313" key="2">
    <source>
        <dbReference type="EMBL" id="KDO61623.1"/>
    </source>
</evidence>
<evidence type="ECO:0000313" key="3">
    <source>
        <dbReference type="Proteomes" id="UP000027120"/>
    </source>
</evidence>
<evidence type="ECO:0000256" key="1">
    <source>
        <dbReference type="SAM" id="Phobius"/>
    </source>
</evidence>
<reference evidence="2 3" key="1">
    <citation type="submission" date="2014-04" db="EMBL/GenBank/DDBJ databases">
        <authorList>
            <consortium name="International Citrus Genome Consortium"/>
            <person name="Gmitter F."/>
            <person name="Chen C."/>
            <person name="Farmerie W."/>
            <person name="Harkins T."/>
            <person name="Desany B."/>
            <person name="Mohiuddin M."/>
            <person name="Kodira C."/>
            <person name="Borodovsky M."/>
            <person name="Lomsadze A."/>
            <person name="Burns P."/>
            <person name="Jenkins J."/>
            <person name="Prochnik S."/>
            <person name="Shu S."/>
            <person name="Chapman J."/>
            <person name="Pitluck S."/>
            <person name="Schmutz J."/>
            <person name="Rokhsar D."/>
        </authorList>
    </citation>
    <scope>NUCLEOTIDE SEQUENCE</scope>
</reference>
<dbReference type="EMBL" id="KK784924">
    <property type="protein sequence ID" value="KDO61623.1"/>
    <property type="molecule type" value="Genomic_DNA"/>
</dbReference>
<keyword evidence="1" id="KW-0472">Membrane</keyword>
<sequence>MYYLSLVAYYVFFNAWKVLYFLSLLVLASFHMFVLSRRMGNFQELAAFACEEKIWNNLFCLQFEVNPAAANTSFYEVPLLVSRFI</sequence>
<keyword evidence="1" id="KW-0812">Transmembrane</keyword>
<protein>
    <submittedName>
        <fullName evidence="2">Uncharacterized protein</fullName>
    </submittedName>
</protein>
<keyword evidence="3" id="KW-1185">Reference proteome</keyword>
<name>A0A067F2Q1_CITSI</name>
<organism evidence="2 3">
    <name type="scientific">Citrus sinensis</name>
    <name type="common">Sweet orange</name>
    <name type="synonym">Citrus aurantium var. sinensis</name>
    <dbReference type="NCBI Taxonomy" id="2711"/>
    <lineage>
        <taxon>Eukaryota</taxon>
        <taxon>Viridiplantae</taxon>
        <taxon>Streptophyta</taxon>
        <taxon>Embryophyta</taxon>
        <taxon>Tracheophyta</taxon>
        <taxon>Spermatophyta</taxon>
        <taxon>Magnoliopsida</taxon>
        <taxon>eudicotyledons</taxon>
        <taxon>Gunneridae</taxon>
        <taxon>Pentapetalae</taxon>
        <taxon>rosids</taxon>
        <taxon>malvids</taxon>
        <taxon>Sapindales</taxon>
        <taxon>Rutaceae</taxon>
        <taxon>Aurantioideae</taxon>
        <taxon>Citrus</taxon>
    </lineage>
</organism>
<dbReference type="SMR" id="A0A067F2Q1"/>
<keyword evidence="1" id="KW-1133">Transmembrane helix</keyword>
<accession>A0A067F2Q1</accession>
<dbReference type="AlphaFoldDB" id="A0A067F2Q1"/>
<dbReference type="Proteomes" id="UP000027120">
    <property type="component" value="Unassembled WGS sequence"/>
</dbReference>